<dbReference type="PATRIC" id="fig|2198.3.peg.1489"/>
<dbReference type="EMBL" id="LGGD01000094">
    <property type="protein sequence ID" value="KUK61900.1"/>
    <property type="molecule type" value="Genomic_DNA"/>
</dbReference>
<dbReference type="InterPro" id="IPR036868">
    <property type="entry name" value="TusA-like_sf"/>
</dbReference>
<dbReference type="PANTHER" id="PTHR33279">
    <property type="entry name" value="SULFUR CARRIER PROTEIN YEDF-RELATED"/>
    <property type="match status" value="1"/>
</dbReference>
<feature type="domain" description="UPF0033" evidence="2">
    <location>
        <begin position="6"/>
        <end position="74"/>
    </location>
</feature>
<comment type="caution">
    <text evidence="4">The sequence shown here is derived from an EMBL/GenBank/DDBJ whole genome shotgun (WGS) entry which is preliminary data.</text>
</comment>
<accession>A0A101IRX6</accession>
<dbReference type="Gene3D" id="3.30.110.40">
    <property type="entry name" value="TusA-like domain"/>
    <property type="match status" value="1"/>
</dbReference>
<evidence type="ECO:0000313" key="3">
    <source>
        <dbReference type="EMBL" id="KUK61900.1"/>
    </source>
</evidence>
<dbReference type="InterPro" id="IPR001455">
    <property type="entry name" value="TusA-like"/>
</dbReference>
<dbReference type="SUPFAM" id="SSF64307">
    <property type="entry name" value="SirA-like"/>
    <property type="match status" value="1"/>
</dbReference>
<evidence type="ECO:0000256" key="1">
    <source>
        <dbReference type="ARBA" id="ARBA00008984"/>
    </source>
</evidence>
<evidence type="ECO:0000313" key="4">
    <source>
        <dbReference type="EMBL" id="KUL00205.1"/>
    </source>
</evidence>
<gene>
    <name evidence="3" type="ORF">XD82_0900</name>
    <name evidence="4" type="ORF">XE10_1514</name>
</gene>
<name>A0A101IRX6_9EURY</name>
<evidence type="ECO:0000259" key="2">
    <source>
        <dbReference type="Pfam" id="PF01206"/>
    </source>
</evidence>
<proteinExistence type="inferred from homology"/>
<dbReference type="Proteomes" id="UP000054598">
    <property type="component" value="Unassembled WGS sequence"/>
</dbReference>
<dbReference type="AlphaFoldDB" id="A0A101IRX6"/>
<dbReference type="Pfam" id="PF01206">
    <property type="entry name" value="TusA"/>
    <property type="match status" value="1"/>
</dbReference>
<dbReference type="Proteomes" id="UP000054323">
    <property type="component" value="Unassembled WGS sequence"/>
</dbReference>
<dbReference type="EMBL" id="LGHE01000189">
    <property type="protein sequence ID" value="KUL00205.1"/>
    <property type="molecule type" value="Genomic_DNA"/>
</dbReference>
<sequence>MAADGYVDARGTYCQAPVIMLKEEMDRLPAGGVLKVDVDNAPTGEDVRVWARRMGHEIVGEEKAGEKTTFSIRKGA</sequence>
<evidence type="ECO:0000313" key="6">
    <source>
        <dbReference type="Proteomes" id="UP000054598"/>
    </source>
</evidence>
<reference evidence="4" key="1">
    <citation type="journal article" date="2015" name="MBio">
        <title>Genome-resolved metagenomic analysis reveals roles for candidate phyla and other microbial community members in biogeochemical transformations in oil reservoirs.</title>
        <authorList>
            <person name="Hu P."/>
            <person name="Tom L."/>
            <person name="Singh A."/>
            <person name="Thomas B.C."/>
            <person name="Baker B.J."/>
            <person name="Piceno Y.M."/>
            <person name="Andersen G.L."/>
            <person name="Banfield J.F."/>
        </authorList>
    </citation>
    <scope>NUCLEOTIDE SEQUENCE [LARGE SCALE GENOMIC DNA]</scope>
    <source>
        <strain evidence="3">62_101</strain>
        <strain evidence="4">63_41</strain>
    </source>
</reference>
<dbReference type="CDD" id="cd00291">
    <property type="entry name" value="SirA_YedF_YeeD"/>
    <property type="match status" value="1"/>
</dbReference>
<organism evidence="4 6">
    <name type="scientific">Methanoculleus marisnigri</name>
    <dbReference type="NCBI Taxonomy" id="2198"/>
    <lineage>
        <taxon>Archaea</taxon>
        <taxon>Methanobacteriati</taxon>
        <taxon>Methanobacteriota</taxon>
        <taxon>Stenosarchaea group</taxon>
        <taxon>Methanomicrobia</taxon>
        <taxon>Methanomicrobiales</taxon>
        <taxon>Methanomicrobiaceae</taxon>
        <taxon>Methanoculleus</taxon>
    </lineage>
</organism>
<reference evidence="5 6" key="2">
    <citation type="journal article" date="2015" name="MBio">
        <title>Genome-Resolved Metagenomic Analysis Reveals Roles for Candidate Phyla and Other Microbial Community Members in Biogeochemical Transformations in Oil Reservoirs.</title>
        <authorList>
            <person name="Hu P."/>
            <person name="Tom L."/>
            <person name="Singh A."/>
            <person name="Thomas B.C."/>
            <person name="Baker B.J."/>
            <person name="Piceno Y.M."/>
            <person name="Andersen G.L."/>
            <person name="Banfield J.F."/>
        </authorList>
    </citation>
    <scope>NUCLEOTIDE SEQUENCE [LARGE SCALE GENOMIC DNA]</scope>
</reference>
<comment type="similarity">
    <text evidence="1">Belongs to the sulfur carrier protein TusA family.</text>
</comment>
<protein>
    <submittedName>
        <fullName evidence="4">SirA-like domain-containing protein</fullName>
    </submittedName>
</protein>
<evidence type="ECO:0000313" key="5">
    <source>
        <dbReference type="Proteomes" id="UP000054323"/>
    </source>
</evidence>
<dbReference type="PANTHER" id="PTHR33279:SF6">
    <property type="entry name" value="SULFUR CARRIER PROTEIN YEDF-RELATED"/>
    <property type="match status" value="1"/>
</dbReference>